<evidence type="ECO:0000313" key="1">
    <source>
        <dbReference type="EMBL" id="KRY86362.1"/>
    </source>
</evidence>
<dbReference type="Proteomes" id="UP000054995">
    <property type="component" value="Unassembled WGS sequence"/>
</dbReference>
<evidence type="ECO:0000313" key="2">
    <source>
        <dbReference type="Proteomes" id="UP000054995"/>
    </source>
</evidence>
<organism evidence="1 2">
    <name type="scientific">Trichinella pseudospiralis</name>
    <name type="common">Parasitic roundworm</name>
    <dbReference type="NCBI Taxonomy" id="6337"/>
    <lineage>
        <taxon>Eukaryota</taxon>
        <taxon>Metazoa</taxon>
        <taxon>Ecdysozoa</taxon>
        <taxon>Nematoda</taxon>
        <taxon>Enoplea</taxon>
        <taxon>Dorylaimia</taxon>
        <taxon>Trichinellida</taxon>
        <taxon>Trichinellidae</taxon>
        <taxon>Trichinella</taxon>
    </lineage>
</organism>
<reference evidence="1 2" key="1">
    <citation type="submission" date="2015-01" db="EMBL/GenBank/DDBJ databases">
        <title>Evolution of Trichinella species and genotypes.</title>
        <authorList>
            <person name="Korhonen P.K."/>
            <person name="Edoardo P."/>
            <person name="Giuseppe L.R."/>
            <person name="Gasser R.B."/>
        </authorList>
    </citation>
    <scope>NUCLEOTIDE SEQUENCE [LARGE SCALE GENOMIC DNA]</scope>
    <source>
        <strain evidence="1">ISS470</strain>
    </source>
</reference>
<protein>
    <submittedName>
        <fullName evidence="1">Uncharacterized protein</fullName>
    </submittedName>
</protein>
<accession>A0A0V1FK28</accession>
<proteinExistence type="predicted"/>
<dbReference type="AlphaFoldDB" id="A0A0V1FK28"/>
<dbReference type="EMBL" id="JYDT01000073">
    <property type="protein sequence ID" value="KRY86362.1"/>
    <property type="molecule type" value="Genomic_DNA"/>
</dbReference>
<keyword evidence="2" id="KW-1185">Reference proteome</keyword>
<name>A0A0V1FK28_TRIPS</name>
<sequence length="98" mass="10966">MAGRFVYLTEICVTMATSLTTFNIADAHENTQNTIILSVFLNRIYIKWSCCCFTIFTARVGCVAMVTQLLIAEADAQGQILYVETNSTSKIQNKPYAR</sequence>
<gene>
    <name evidence="1" type="ORF">T4D_9044</name>
</gene>
<comment type="caution">
    <text evidence="1">The sequence shown here is derived from an EMBL/GenBank/DDBJ whole genome shotgun (WGS) entry which is preliminary data.</text>
</comment>